<evidence type="ECO:0000313" key="1">
    <source>
        <dbReference type="EMBL" id="TCP65541.1"/>
    </source>
</evidence>
<reference evidence="1 2" key="1">
    <citation type="submission" date="2019-03" db="EMBL/GenBank/DDBJ databases">
        <title>Genomic Encyclopedia of Type Strains, Phase IV (KMG-IV): sequencing the most valuable type-strain genomes for metagenomic binning, comparative biology and taxonomic classification.</title>
        <authorList>
            <person name="Goeker M."/>
        </authorList>
    </citation>
    <scope>NUCLEOTIDE SEQUENCE [LARGE SCALE GENOMIC DNA]</scope>
    <source>
        <strain evidence="1 2">DSM 46831</strain>
    </source>
</reference>
<gene>
    <name evidence="1" type="ORF">EDD57_13223</name>
</gene>
<sequence>MMDYQRLLKQAESLPNGDTKLALMEEAIRILDSLQEVEEAFYERMDYIEVAIFSGRAEKAIVSFAWCLAQYDKEPERFDSHDVMWTYKWIAEHLPSFLQVHLEKVEETLADLKRRYQELGYKLRPYYRLKRKFALEKGDLEEAEKYFQLWIKEPRDSMSDCWACELDQQISYYLEKDLERAEELAKSLFNGRESCHSVPSTTYADFLLPTLQAGKVELAWQYHQIGYPLIREEKGFIPWVAEHIQFLTVTDKKKAVLLLERHLPEALALYEKDSQFDFFLAASTLFEEIQEYQHTLHIPEHVTYEWLTNEVESIAKQFDKRNGNDSYQKKIVEVREKIEACREMIKSI</sequence>
<name>A0A4R2RZT9_9BACL</name>
<accession>A0A4R2RZT9</accession>
<comment type="caution">
    <text evidence="1">The sequence shown here is derived from an EMBL/GenBank/DDBJ whole genome shotgun (WGS) entry which is preliminary data.</text>
</comment>
<dbReference type="EMBL" id="SLXV01000032">
    <property type="protein sequence ID" value="TCP65541.1"/>
    <property type="molecule type" value="Genomic_DNA"/>
</dbReference>
<keyword evidence="2" id="KW-1185">Reference proteome</keyword>
<protein>
    <submittedName>
        <fullName evidence="1">Uncharacterized protein</fullName>
    </submittedName>
</protein>
<organism evidence="1 2">
    <name type="scientific">Baia soyae</name>
    <dbReference type="NCBI Taxonomy" id="1544746"/>
    <lineage>
        <taxon>Bacteria</taxon>
        <taxon>Bacillati</taxon>
        <taxon>Bacillota</taxon>
        <taxon>Bacilli</taxon>
        <taxon>Bacillales</taxon>
        <taxon>Thermoactinomycetaceae</taxon>
        <taxon>Baia</taxon>
    </lineage>
</organism>
<dbReference type="AlphaFoldDB" id="A0A4R2RZT9"/>
<dbReference type="RefSeq" id="WP_131849338.1">
    <property type="nucleotide sequence ID" value="NZ_SLXV01000032.1"/>
</dbReference>
<dbReference type="OrthoDB" id="56388at2"/>
<proteinExistence type="predicted"/>
<dbReference type="Proteomes" id="UP000294746">
    <property type="component" value="Unassembled WGS sequence"/>
</dbReference>
<evidence type="ECO:0000313" key="2">
    <source>
        <dbReference type="Proteomes" id="UP000294746"/>
    </source>
</evidence>